<protein>
    <submittedName>
        <fullName evidence="1">Homeobox protein engrailed-like ceh-16</fullName>
    </submittedName>
</protein>
<sequence length="163" mass="17740">PKSSPSQISPTLALPSPLPNLPPPLWPSLVGSAATTARKSPTPQPSPVGSVAATASHQICLSDRLFFGSVVAAAFYRSEAAHVTALSSWICRYHRLPSDLPLRPSILRICCCRCLLPSDHRRSPLWSYLPLLPIRSTTVACCHCFLQLWFEEKGIAWPVGEEG</sequence>
<reference evidence="1" key="1">
    <citation type="submission" date="2015-07" db="EMBL/GenBank/DDBJ databases">
        <title>Transcriptome Assembly of Anthurium amnicola.</title>
        <authorList>
            <person name="Suzuki J."/>
        </authorList>
    </citation>
    <scope>NUCLEOTIDE SEQUENCE</scope>
</reference>
<organism evidence="1">
    <name type="scientific">Anthurium amnicola</name>
    <dbReference type="NCBI Taxonomy" id="1678845"/>
    <lineage>
        <taxon>Eukaryota</taxon>
        <taxon>Viridiplantae</taxon>
        <taxon>Streptophyta</taxon>
        <taxon>Embryophyta</taxon>
        <taxon>Tracheophyta</taxon>
        <taxon>Spermatophyta</taxon>
        <taxon>Magnoliopsida</taxon>
        <taxon>Liliopsida</taxon>
        <taxon>Araceae</taxon>
        <taxon>Pothoideae</taxon>
        <taxon>Potheae</taxon>
        <taxon>Anthurium</taxon>
    </lineage>
</organism>
<name>A0A1D1XJ21_9ARAE</name>
<keyword evidence="1" id="KW-0238">DNA-binding</keyword>
<feature type="non-terminal residue" evidence="1">
    <location>
        <position position="163"/>
    </location>
</feature>
<accession>A0A1D1XJ21</accession>
<dbReference type="AlphaFoldDB" id="A0A1D1XJ21"/>
<keyword evidence="1" id="KW-0371">Homeobox</keyword>
<feature type="non-terminal residue" evidence="1">
    <location>
        <position position="1"/>
    </location>
</feature>
<dbReference type="EMBL" id="GDJX01025543">
    <property type="protein sequence ID" value="JAT42393.1"/>
    <property type="molecule type" value="Transcribed_RNA"/>
</dbReference>
<dbReference type="GO" id="GO:0003677">
    <property type="term" value="F:DNA binding"/>
    <property type="evidence" value="ECO:0007669"/>
    <property type="project" value="UniProtKB-KW"/>
</dbReference>
<evidence type="ECO:0000313" key="1">
    <source>
        <dbReference type="EMBL" id="JAT42393.1"/>
    </source>
</evidence>
<proteinExistence type="predicted"/>
<gene>
    <name evidence="1" type="primary">ceh-16</name>
    <name evidence="1" type="ORF">g.107849</name>
</gene>